<evidence type="ECO:0000259" key="1">
    <source>
        <dbReference type="SMART" id="SM00754"/>
    </source>
</evidence>
<proteinExistence type="predicted"/>
<keyword evidence="3" id="KW-1185">Reference proteome</keyword>
<reference evidence="2 3" key="1">
    <citation type="submission" date="2018-01" db="EMBL/GenBank/DDBJ databases">
        <authorList>
            <person name="Gaut B.S."/>
            <person name="Morton B.R."/>
            <person name="Clegg M.T."/>
            <person name="Duvall M.R."/>
        </authorList>
    </citation>
    <scope>NUCLEOTIDE SEQUENCE [LARGE SCALE GENOMIC DNA]</scope>
    <source>
        <strain evidence="2 3">HR-AV</strain>
    </source>
</reference>
<dbReference type="EMBL" id="PQVF01000002">
    <property type="protein sequence ID" value="POY38388.1"/>
    <property type="molecule type" value="Genomic_DNA"/>
</dbReference>
<organism evidence="2 3">
    <name type="scientific">Solitalea longa</name>
    <dbReference type="NCBI Taxonomy" id="2079460"/>
    <lineage>
        <taxon>Bacteria</taxon>
        <taxon>Pseudomonadati</taxon>
        <taxon>Bacteroidota</taxon>
        <taxon>Sphingobacteriia</taxon>
        <taxon>Sphingobacteriales</taxon>
        <taxon>Sphingobacteriaceae</taxon>
        <taxon>Solitalea</taxon>
    </lineage>
</organism>
<feature type="domain" description="CHRD" evidence="1">
    <location>
        <begin position="43"/>
        <end position="166"/>
    </location>
</feature>
<dbReference type="Pfam" id="PF07452">
    <property type="entry name" value="CHRD"/>
    <property type="match status" value="2"/>
</dbReference>
<comment type="caution">
    <text evidence="2">The sequence shown here is derived from an EMBL/GenBank/DDBJ whole genome shotgun (WGS) entry which is preliminary data.</text>
</comment>
<protein>
    <recommendedName>
        <fullName evidence="1">CHRD domain-containing protein</fullName>
    </recommendedName>
</protein>
<dbReference type="InterPro" id="IPR010895">
    <property type="entry name" value="CHRD"/>
</dbReference>
<dbReference type="SMART" id="SM00754">
    <property type="entry name" value="CHRD"/>
    <property type="match status" value="2"/>
</dbReference>
<evidence type="ECO:0000313" key="3">
    <source>
        <dbReference type="Proteomes" id="UP000236893"/>
    </source>
</evidence>
<dbReference type="OrthoDB" id="571052at2"/>
<accession>A0A2S5A726</accession>
<feature type="domain" description="CHRD" evidence="1">
    <location>
        <begin position="170"/>
        <end position="286"/>
    </location>
</feature>
<name>A0A2S5A726_9SPHI</name>
<dbReference type="AlphaFoldDB" id="A0A2S5A726"/>
<evidence type="ECO:0000313" key="2">
    <source>
        <dbReference type="EMBL" id="POY38388.1"/>
    </source>
</evidence>
<gene>
    <name evidence="2" type="ORF">C3K47_03035</name>
</gene>
<dbReference type="RefSeq" id="WP_103787621.1">
    <property type="nucleotide sequence ID" value="NZ_PQVF01000002.1"/>
</dbReference>
<dbReference type="Proteomes" id="UP000236893">
    <property type="component" value="Unassembled WGS sequence"/>
</dbReference>
<sequence length="286" mass="31328">MRKSDLMMVKSIGCFLLLGFLNTSCQEDGQVATLNDSPKLAKEFEDSPISPRFEVPAHMDRNENGEACVHLYNNRKLYFEISVNNLDPTDHLTVAHIHEGGTLETGPVLVGLVDNNVLKFDSNNSIKDTIDVTEEQYQRILAGNDLYINIHSMQKPGGLLRNQLDHPLKFGADINLLPGNQVPAVNSTANGMAQIRISEDKMLFSKVTVADLEAGDNLVIAHIHKGTATENGPVIINVADNVGQIGSIQSRTINDTQFADLFGNPLYVNVHSTNFPGGIIRGQLKD</sequence>